<evidence type="ECO:0000313" key="4">
    <source>
        <dbReference type="EMBL" id="OPA81187.1"/>
    </source>
</evidence>
<sequence length="3156" mass="342917">MRIFRHRMRKLLGCTLTFFLLFTSISNLFDKEVYATSVKLAGAIDIEMSKFQSFVLLKDQRTLLSAGNNNFRSLGRPSLGAVASPMGVTDTSMIEGKIIQISASETNTGILDDKGNFYLVGAGGSGQFGTGSGSTATRTRFTLVASNVKQISVGYNYVTYVDHADVLWAMGYNAAGNLGDNTTANKYVPTQIMTDVKEVIANKSYERYTTFVITNDGTAYATGSNDYGLFGNGNYTSQKKYVKIGLNKPVQQIMQGDVFVTILTKDGELYDGGYNRWGVFGNNKADGYYSTSYTLNTFAFPSPVAKILHSTTSGFVQLKNGSVWGAGTNDAGDLGFQMNPGSGTQLRFVNITNPVDGNRTVVNKSGSEIHNPVDFAGSWNGNMILTQRGDVMITGGSYYSELGTNDGKVRWQFTTIDIERFIFGPIVTFYDNNNNVTEHDPTHIIVEPSQFDISAGAPEVTAFYELYEAGAPNVLLKKDNKSVKDGVWSIDVGSLGLKPNSYPKSYIFKAYRQSAPFGSPPKTLKSETFEYSFTLTRPPAELTLSAAMDKPSFDPVDITAKADNFQKTGEAPAGKISSMKWFRVPTNSTVEYNEDSFDSGYGAVTSIHKGEDANPNSAVATYDYHIPADKNARYWIKVEFAGTVGNTFSVVKSITVKNGYQQSDLKVAGIENGNPSNVLYPAGTYSGKYGVAYELDGKTILSSTADGVTTVLNQPAGTFANFVVQPPKDGLSPYWTNPAPASQSVSIKDIALGTVTFNYEKDPSWWADISYRAENHEGKEMISADGFIAPKTVNVKKDVEFIKSYGDIPSVSGYDLIGYKIDGGSTIALTSGQDIALTPTTNVDITFVYRTQISGLNGKVYVAGSNPKSYLGGIELTLTDGTNLYTEVSRADGSYTFSTIPVGTYTMTISNVPGFENYSNSLTVTGVTQFDVPLQPKSNTGVADVLVRDKVTGSPLPGAKVTIYGNIYTTNAEGKVLAVELPAPGSHVVMATAPYYNPGSGVAEFTSSAGDYSLIIIELEQGNKGAIYGVVMDKDTTNPVEAAIVKTLSGQNAASDSFGHYVLLNVDPGLHNVVASHSQYNTEFDKVTAKTNTSVEKNFELSKNAAFGGSASKYVVTGTVTDFKTQMPLSKAVVKAAKGTEVTVDMNGHYAIGYFDANSEVVISASEADHATASRRIEAITSDSVEDFTLSSKVSITVKGIYNKGLADEKVLYAYTYQLDYSDQDTNVTSFHVPKYRIKGSNPNDGTFPDFETKIFKPNMDKEIIFDYVSNMAKVTINAYLEDGKTPLPSDIFVPFTVESEAGYPFSYTAPSILGYVNSGNRGIVPEVMADGTSMMDFYFKEAAPGRLQIKALDADTNEILGYKNVDIRVGEQFISTDDNAPTSSDISNLSFYTLKENSGNPTSVTYDGVSAPADVTYQYTRNTRAVVVEAWDAGTNTKISSEPSQQYGIGLMHHIAAPPTTVGYTLVGESSRAIILPDGTGDYVIKFWYNKSATGVVTVKGVWNNGGTEEVIHSQDITATVGSTVTADAPSISGWLLKTGETATKSVIVPDSQAGEIKFVYEKDLVQVTIELLDNKGNPLTAPAGYSTVVDVQKGIVQTISAATIDGYVLVSPSTVSQTFTADSTVTFRYKATEDFVNDNSVKILVKGVDAQTDKLLYSYTKAEPKSNKVITIEAFDVPGYELDALTPSPATVPADGTVTEQVFKYNNQATKVAIKAVLPDGVTPVPGYTLIEVNAVKGQPFSYNAPYIPGYNLISNITDRIANVSDTDKTLTFKYEQANGNVVIVLKENDTNGRVIKTLSDTMIVGESKTVDVPDLTSEFYTAKSTAQNVIYSGTALAIEFFYSKDKRNVDVVTYDVTGTEKRLNTTPQLPQRIGEVVNFSAPNEQGYTLTSTSPRLVLIESGAGNQEVRFNYKSMASGDVEVKAIDKLNGTIIHSYSVSSTVGNRITVQAPELMGWKLEGSPTTEIVVADKASVEFSYIKDVVKVSLDLKDEKGNVLAPPAGVVSSYEVARGADYTAYAPYIPGYVISSNQTVSLLNLQKDEVASFTYKPLEEIIDQFMVNIEVKGVDAKTGQRLYSYVVTKAKNSGKATLNAFDVSGYSLDATTSSPVDVTTDGSVTEHAFKYNSLAMTVTVKAQLADGTAVPGFTDIVVPAVKGQAFSYNAPYIPGYNLKSVITQSIASVAENNNELTFTYEQADGNIVILLKENDTNGHVIKSLSDKLNVNETKTIAVPDLTSESYTAWSTAQDVTYDGKALTIEYFYKKDTRDVDVVTYDVTTGSTGIRNTYPQGPQRIGEVVSLAAPNEVNLRLVSDTPKLVLITSGIPNQEVRFDYKSIAQDEVVVNAIDEANKTILHTYSVKGTVGNKVSVKAPAMLGWALKEGEASTKTQIVPGTIEFLYVKNTVQVALELKDEKGNALTPPAGIVSSYEVAKDSDFKVYAPHIPGYVISSSQVVSFTNLQKNEIASFTYKEVIGTGLTVILRDASNGNAELGREQVTDLTVGNTYTYTAPDLMGMGYNFDHAMPAVTANERDITITVHPSDNTIEAFYTKMKADVTVIHYDYTNGIELDRLTVKNSVVGSVYTASYYDPANWIFHSGNNSIVVDKDASQNVIKLYYTKVTDHPSDSVLIQHISRERVGGEMKVLAVETKTGQITPYSYDTMVESKVPELESMGYVIEVSSIGVHNIPLGGSVTLYYTPERTSAEVLYWDKTNNTLLDSVTESVYVGQTYIPQMKYYPQFTFAGMEPEGGITIMKGTNIVQVNYTQNEMVSLMIEYVTRDGKLLQTETVAGKRVGDVITYTAPQAFNMEGRKYELAAGQPNSLTITLATEGNKLSFVYDDKGKDTTVITEPGGGSSSGGGGGNSSITTSTLTIEGMDESGKVIYSQTVTAVVGQNETAEAPIIAGYTLNDMATKRILIQTGPNKITFLYKKMDKDEDKDKDNGLGIPTLEKIKHLVYMQGYPDGSFGPGKHITRAEAAAIFYRLIVDVNKEKPLATTFSDIKSSDWYGQAVAYLTEHGVIQGYYDGTFGPGRTITRAEFAAMASRFEHLSNNAIHAFSDVPTDHWASEYITSVYTKGWIQGFIDGTFKPNDSMTRAEVVTMINRMLDRKIEKNNIPTYAKRYNDVNEEHWAYHDIVEASTYHEYTRQDDGYEIWK</sequence>
<keyword evidence="5" id="KW-1185">Reference proteome</keyword>
<dbReference type="PROSITE" id="PS51272">
    <property type="entry name" value="SLH"/>
    <property type="match status" value="3"/>
</dbReference>
<reference evidence="4 5" key="1">
    <citation type="submission" date="2017-01" db="EMBL/GenBank/DDBJ databases">
        <title>Genome analysis of Paenibacillus selenitrireducens ES3-24.</title>
        <authorList>
            <person name="Xu D."/>
            <person name="Yao R."/>
            <person name="Zheng S."/>
        </authorList>
    </citation>
    <scope>NUCLEOTIDE SEQUENCE [LARGE SCALE GENOMIC DNA]</scope>
    <source>
        <strain evidence="4 5">ES3-24</strain>
    </source>
</reference>
<name>A0A1T2XMV0_9BACL</name>
<protein>
    <recommendedName>
        <fullName evidence="3">SLH domain-containing protein</fullName>
    </recommendedName>
</protein>
<evidence type="ECO:0000313" key="5">
    <source>
        <dbReference type="Proteomes" id="UP000190188"/>
    </source>
</evidence>
<accession>A0A1T2XMV0</accession>
<dbReference type="Gene3D" id="2.60.40.1120">
    <property type="entry name" value="Carboxypeptidase-like, regulatory domain"/>
    <property type="match status" value="3"/>
</dbReference>
<evidence type="ECO:0000256" key="1">
    <source>
        <dbReference type="ARBA" id="ARBA00022737"/>
    </source>
</evidence>
<evidence type="ECO:0000256" key="2">
    <source>
        <dbReference type="SAM" id="MobiDB-lite"/>
    </source>
</evidence>
<dbReference type="InterPro" id="IPR009459">
    <property type="entry name" value="MucBP_dom"/>
</dbReference>
<dbReference type="InterPro" id="IPR051553">
    <property type="entry name" value="Ran_GTPase-activating"/>
</dbReference>
<dbReference type="SUPFAM" id="SSF49452">
    <property type="entry name" value="Starch-binding domain-like"/>
    <property type="match status" value="1"/>
</dbReference>
<feature type="compositionally biased region" description="Gly residues" evidence="2">
    <location>
        <begin position="2852"/>
        <end position="2864"/>
    </location>
</feature>
<dbReference type="Gene3D" id="2.130.10.30">
    <property type="entry name" value="Regulator of chromosome condensation 1/beta-lactamase-inhibitor protein II"/>
    <property type="match status" value="2"/>
</dbReference>
<feature type="domain" description="SLH" evidence="3">
    <location>
        <begin position="3054"/>
        <end position="3117"/>
    </location>
</feature>
<evidence type="ECO:0000259" key="3">
    <source>
        <dbReference type="PROSITE" id="PS51272"/>
    </source>
</evidence>
<dbReference type="RefSeq" id="WP_078496916.1">
    <property type="nucleotide sequence ID" value="NZ_MSZX01000001.1"/>
</dbReference>
<feature type="domain" description="SLH" evidence="3">
    <location>
        <begin position="2933"/>
        <end position="2994"/>
    </location>
</feature>
<keyword evidence="1" id="KW-0677">Repeat</keyword>
<dbReference type="Pfam" id="PF00395">
    <property type="entry name" value="SLH"/>
    <property type="match status" value="3"/>
</dbReference>
<dbReference type="Pfam" id="PF06458">
    <property type="entry name" value="MucBP"/>
    <property type="match status" value="5"/>
</dbReference>
<dbReference type="SUPFAM" id="SSF49464">
    <property type="entry name" value="Carboxypeptidase regulatory domain-like"/>
    <property type="match status" value="2"/>
</dbReference>
<dbReference type="PANTHER" id="PTHR45982:SF1">
    <property type="entry name" value="REGULATOR OF CHROMOSOME CONDENSATION"/>
    <property type="match status" value="1"/>
</dbReference>
<dbReference type="GO" id="GO:0030246">
    <property type="term" value="F:carbohydrate binding"/>
    <property type="evidence" value="ECO:0007669"/>
    <property type="project" value="InterPro"/>
</dbReference>
<dbReference type="InterPro" id="IPR009091">
    <property type="entry name" value="RCC1/BLIP-II"/>
</dbReference>
<dbReference type="InterPro" id="IPR001119">
    <property type="entry name" value="SLH_dom"/>
</dbReference>
<dbReference type="EMBL" id="MSZX01000001">
    <property type="protein sequence ID" value="OPA81187.1"/>
    <property type="molecule type" value="Genomic_DNA"/>
</dbReference>
<dbReference type="STRING" id="1324314.BVG16_02335"/>
<comment type="caution">
    <text evidence="4">The sequence shown here is derived from an EMBL/GenBank/DDBJ whole genome shotgun (WGS) entry which is preliminary data.</text>
</comment>
<dbReference type="InterPro" id="IPR013784">
    <property type="entry name" value="Carb-bd-like_fold"/>
</dbReference>
<feature type="region of interest" description="Disordered" evidence="2">
    <location>
        <begin position="2848"/>
        <end position="2869"/>
    </location>
</feature>
<dbReference type="Proteomes" id="UP000190188">
    <property type="component" value="Unassembled WGS sequence"/>
</dbReference>
<dbReference type="OrthoDB" id="283370at2"/>
<organism evidence="4 5">
    <name type="scientific">Paenibacillus selenitireducens</name>
    <dbReference type="NCBI Taxonomy" id="1324314"/>
    <lineage>
        <taxon>Bacteria</taxon>
        <taxon>Bacillati</taxon>
        <taxon>Bacillota</taxon>
        <taxon>Bacilli</taxon>
        <taxon>Bacillales</taxon>
        <taxon>Paenibacillaceae</taxon>
        <taxon>Paenibacillus</taxon>
    </lineage>
</organism>
<gene>
    <name evidence="4" type="ORF">BVG16_02335</name>
</gene>
<dbReference type="SUPFAM" id="SSF50985">
    <property type="entry name" value="RCC1/BLIP-II"/>
    <property type="match status" value="1"/>
</dbReference>
<dbReference type="PANTHER" id="PTHR45982">
    <property type="entry name" value="REGULATOR OF CHROMOSOME CONDENSATION"/>
    <property type="match status" value="1"/>
</dbReference>
<feature type="domain" description="SLH" evidence="3">
    <location>
        <begin position="2995"/>
        <end position="3053"/>
    </location>
</feature>
<proteinExistence type="predicted"/>
<dbReference type="InterPro" id="IPR008969">
    <property type="entry name" value="CarboxyPept-like_regulatory"/>
</dbReference>